<evidence type="ECO:0000313" key="3">
    <source>
        <dbReference type="Proteomes" id="UP000184693"/>
    </source>
</evidence>
<dbReference type="PROSITE" id="PS51257">
    <property type="entry name" value="PROKAR_LIPOPROTEIN"/>
    <property type="match status" value="1"/>
</dbReference>
<dbReference type="InterPro" id="IPR004864">
    <property type="entry name" value="LEA_2"/>
</dbReference>
<reference evidence="2 3" key="1">
    <citation type="submission" date="2016-11" db="EMBL/GenBank/DDBJ databases">
        <authorList>
            <person name="Jaros S."/>
            <person name="Januszkiewicz K."/>
            <person name="Wedrychowicz H."/>
        </authorList>
    </citation>
    <scope>NUCLEOTIDE SEQUENCE [LARGE SCALE GENOMIC DNA]</scope>
    <source>
        <strain evidence="2 3">GAS86</strain>
    </source>
</reference>
<dbReference type="Proteomes" id="UP000184693">
    <property type="component" value="Unassembled WGS sequence"/>
</dbReference>
<evidence type="ECO:0000259" key="1">
    <source>
        <dbReference type="SMART" id="SM00769"/>
    </source>
</evidence>
<dbReference type="OrthoDB" id="5421820at2"/>
<gene>
    <name evidence="2" type="ORF">SAMN05444168_2764</name>
</gene>
<dbReference type="GO" id="GO:0009269">
    <property type="term" value="P:response to desiccation"/>
    <property type="evidence" value="ECO:0007669"/>
    <property type="project" value="InterPro"/>
</dbReference>
<dbReference type="SMART" id="SM00769">
    <property type="entry name" value="WHy"/>
    <property type="match status" value="1"/>
</dbReference>
<protein>
    <submittedName>
        <fullName evidence="2">Late embryogenesis abundant protein</fullName>
    </submittedName>
</protein>
<dbReference type="Pfam" id="PF03168">
    <property type="entry name" value="LEA_2"/>
    <property type="match status" value="1"/>
</dbReference>
<dbReference type="SUPFAM" id="SSF117070">
    <property type="entry name" value="LEA14-like"/>
    <property type="match status" value="1"/>
</dbReference>
<sequence length="172" mass="17617">MRFLRLLLSGRSARLLTAGLFAAFALGGCAGWFGNNDPLHVSIAGLEPIASQGAEMRYNVKLRIQNPNSGSLSFSGVSIDLQLNGADFASGVSNQPGEAPGYGETVVNVPVTAPAFAVVNKAYSVAGSDTPPGEYPYILHGRLAGGLTGGGTRFLDQGVLSLPRSGPGLAGQ</sequence>
<feature type="domain" description="Water stress and hypersensitive response" evidence="1">
    <location>
        <begin position="41"/>
        <end position="163"/>
    </location>
</feature>
<accession>A0A1N6GWT1</accession>
<dbReference type="RefSeq" id="WP_074264750.1">
    <property type="nucleotide sequence ID" value="NZ_FSRM01000001.1"/>
</dbReference>
<dbReference type="InterPro" id="IPR013990">
    <property type="entry name" value="WHy-dom"/>
</dbReference>
<dbReference type="EMBL" id="FSRM01000001">
    <property type="protein sequence ID" value="SIO12000.1"/>
    <property type="molecule type" value="Genomic_DNA"/>
</dbReference>
<proteinExistence type="predicted"/>
<organism evidence="2 3">
    <name type="scientific">Paraburkholderia phenazinium</name>
    <dbReference type="NCBI Taxonomy" id="60549"/>
    <lineage>
        <taxon>Bacteria</taxon>
        <taxon>Pseudomonadati</taxon>
        <taxon>Pseudomonadota</taxon>
        <taxon>Betaproteobacteria</taxon>
        <taxon>Burkholderiales</taxon>
        <taxon>Burkholderiaceae</taxon>
        <taxon>Paraburkholderia</taxon>
    </lineage>
</organism>
<evidence type="ECO:0000313" key="2">
    <source>
        <dbReference type="EMBL" id="SIO12000.1"/>
    </source>
</evidence>
<dbReference type="Gene3D" id="2.60.40.1820">
    <property type="match status" value="1"/>
</dbReference>
<name>A0A1N6GWT1_9BURK</name>
<dbReference type="AlphaFoldDB" id="A0A1N6GWT1"/>